<evidence type="ECO:0000313" key="7">
    <source>
        <dbReference type="Proteomes" id="UP000051012"/>
    </source>
</evidence>
<dbReference type="PANTHER" id="PTHR11085:SF4">
    <property type="entry name" value="NAD-DEPENDENT PROTEIN DEACYLASE"/>
    <property type="match status" value="1"/>
</dbReference>
<proteinExistence type="inferred from homology"/>
<keyword evidence="3 4" id="KW-0479">Metal-binding</keyword>
<feature type="binding site" evidence="3">
    <location>
        <begin position="186"/>
        <end position="188"/>
    </location>
    <ligand>
        <name>NAD(+)</name>
        <dbReference type="ChEBI" id="CHEBI:57540"/>
    </ligand>
</feature>
<dbReference type="InterPro" id="IPR029035">
    <property type="entry name" value="DHS-like_NAD/FAD-binding_dom"/>
</dbReference>
<sequence>MIQNAIDILKTSKILFVLTGAGISAESGIPTFRGVDGLWKNYSVTDLATPEAFAKNPALVWEWYQWRQEIISRAKPNAAHTVLVEIEKKFDKFLLLTQNVDNLHQRAGSKNVLELHGNIFRSRCNTCGMVYETITKTEAKAANVPTCTCGSFLRPDVVWFGEPIPQDIWQESLSFLSKADCAIICGTSGVVWPAAAIPQIAKTTGTKIIEVNLEQTPMTPIVDVSLLGKASEILTEIVSHLR</sequence>
<organism evidence="6 7">
    <name type="scientific">candidate division TA06 bacterium DG_78</name>
    <dbReference type="NCBI Taxonomy" id="1703772"/>
    <lineage>
        <taxon>Bacteria</taxon>
        <taxon>Bacteria division TA06</taxon>
    </lineage>
</organism>
<dbReference type="Gene3D" id="3.30.1600.10">
    <property type="entry name" value="SIR2/SIRT2 'Small Domain"/>
    <property type="match status" value="1"/>
</dbReference>
<keyword evidence="3 4" id="KW-0862">Zinc</keyword>
<feature type="binding site" evidence="3 4">
    <location>
        <position position="147"/>
    </location>
    <ligand>
        <name>Zn(2+)</name>
        <dbReference type="ChEBI" id="CHEBI:29105"/>
    </ligand>
</feature>
<dbReference type="Gene3D" id="3.40.50.1220">
    <property type="entry name" value="TPP-binding domain"/>
    <property type="match status" value="1"/>
</dbReference>
<evidence type="ECO:0000313" key="6">
    <source>
        <dbReference type="EMBL" id="KPJ70609.1"/>
    </source>
</evidence>
<accession>A0A0S7Y755</accession>
<comment type="domain">
    <text evidence="3">2 residues (Tyr-64 and Arg-67) present in a large hydrophobic pocket are probably involved in substrate specificity. They are important for desuccinylation activity, but dispensable for deacetylation activity.</text>
</comment>
<name>A0A0S7Y755_UNCT6</name>
<dbReference type="InterPro" id="IPR050134">
    <property type="entry name" value="NAD-dep_sirtuin_deacylases"/>
</dbReference>
<dbReference type="PATRIC" id="fig|1703772.3.peg.1335"/>
<gene>
    <name evidence="3" type="primary">cobB</name>
    <name evidence="6" type="ORF">AMJ52_09680</name>
</gene>
<dbReference type="SUPFAM" id="SSF52467">
    <property type="entry name" value="DHS-like NAD/FAD-binding domain"/>
    <property type="match status" value="1"/>
</dbReference>
<comment type="cofactor">
    <cofactor evidence="3">
        <name>Zn(2+)</name>
        <dbReference type="ChEBI" id="CHEBI:29105"/>
    </cofactor>
    <text evidence="3">Binds 1 zinc ion per subunit.</text>
</comment>
<dbReference type="NCBIfam" id="NF001753">
    <property type="entry name" value="PRK00481.1-3"/>
    <property type="match status" value="1"/>
</dbReference>
<comment type="subcellular location">
    <subcellularLocation>
        <location evidence="3">Cytoplasm</location>
    </subcellularLocation>
</comment>
<dbReference type="PANTHER" id="PTHR11085">
    <property type="entry name" value="NAD-DEPENDENT PROTEIN DEACYLASE SIRTUIN-5, MITOCHONDRIAL-RELATED"/>
    <property type="match status" value="1"/>
</dbReference>
<dbReference type="EMBL" id="LJNI01000167">
    <property type="protein sequence ID" value="KPJ70609.1"/>
    <property type="molecule type" value="Genomic_DNA"/>
</dbReference>
<feature type="binding site" evidence="3">
    <location>
        <position position="64"/>
    </location>
    <ligand>
        <name>substrate</name>
    </ligand>
</feature>
<feature type="binding site" evidence="3">
    <location>
        <position position="67"/>
    </location>
    <ligand>
        <name>substrate</name>
    </ligand>
</feature>
<dbReference type="GO" id="GO:0005737">
    <property type="term" value="C:cytoplasm"/>
    <property type="evidence" value="ECO:0007669"/>
    <property type="project" value="UniProtKB-SubCell"/>
</dbReference>
<dbReference type="GO" id="GO:0036055">
    <property type="term" value="F:protein-succinyllysine desuccinylase activity"/>
    <property type="evidence" value="ECO:0007669"/>
    <property type="project" value="UniProtKB-UniRule"/>
</dbReference>
<feature type="binding site" evidence="3">
    <location>
        <begin position="98"/>
        <end position="101"/>
    </location>
    <ligand>
        <name>NAD(+)</name>
        <dbReference type="ChEBI" id="CHEBI:57540"/>
    </ligand>
</feature>
<feature type="binding site" evidence="3">
    <location>
        <begin position="20"/>
        <end position="39"/>
    </location>
    <ligand>
        <name>NAD(+)</name>
        <dbReference type="ChEBI" id="CHEBI:57540"/>
    </ligand>
</feature>
<dbReference type="AlphaFoldDB" id="A0A0S7Y755"/>
<comment type="catalytic activity">
    <reaction evidence="3">
        <text>N(6)-succinyl-L-lysyl-[protein] + NAD(+) + H2O = 2''-O-succinyl-ADP-D-ribose + nicotinamide + L-lysyl-[protein]</text>
        <dbReference type="Rhea" id="RHEA:47668"/>
        <dbReference type="Rhea" id="RHEA-COMP:9752"/>
        <dbReference type="Rhea" id="RHEA-COMP:11877"/>
        <dbReference type="ChEBI" id="CHEBI:15377"/>
        <dbReference type="ChEBI" id="CHEBI:17154"/>
        <dbReference type="ChEBI" id="CHEBI:29969"/>
        <dbReference type="ChEBI" id="CHEBI:57540"/>
        <dbReference type="ChEBI" id="CHEBI:87830"/>
        <dbReference type="ChEBI" id="CHEBI:87832"/>
    </reaction>
</comment>
<dbReference type="GO" id="GO:0008270">
    <property type="term" value="F:zinc ion binding"/>
    <property type="evidence" value="ECO:0007669"/>
    <property type="project" value="UniProtKB-UniRule"/>
</dbReference>
<comment type="similarity">
    <text evidence="3">Belongs to the sirtuin family. Class III subfamily.</text>
</comment>
<dbReference type="InterPro" id="IPR027546">
    <property type="entry name" value="Sirtuin_class_III"/>
</dbReference>
<feature type="active site" description="Proton acceptor" evidence="3 4">
    <location>
        <position position="116"/>
    </location>
</feature>
<dbReference type="GO" id="GO:0017136">
    <property type="term" value="F:histone deacetylase activity, NAD-dependent"/>
    <property type="evidence" value="ECO:0007669"/>
    <property type="project" value="TreeGrafter"/>
</dbReference>
<evidence type="ECO:0000256" key="2">
    <source>
        <dbReference type="ARBA" id="ARBA00023027"/>
    </source>
</evidence>
<feature type="binding site" evidence="3">
    <location>
        <position position="230"/>
    </location>
    <ligand>
        <name>NAD(+)</name>
        <dbReference type="ChEBI" id="CHEBI:57540"/>
    </ligand>
</feature>
<keyword evidence="1" id="KW-0808">Transferase</keyword>
<feature type="domain" description="Deacetylase sirtuin-type" evidence="5">
    <location>
        <begin position="1"/>
        <end position="242"/>
    </location>
</feature>
<feature type="binding site" evidence="3 4">
    <location>
        <position position="124"/>
    </location>
    <ligand>
        <name>Zn(2+)</name>
        <dbReference type="ChEBI" id="CHEBI:29105"/>
    </ligand>
</feature>
<dbReference type="CDD" id="cd01412">
    <property type="entry name" value="SIRT5_Af1_CobB"/>
    <property type="match status" value="1"/>
</dbReference>
<dbReference type="GO" id="GO:0070403">
    <property type="term" value="F:NAD+ binding"/>
    <property type="evidence" value="ECO:0007669"/>
    <property type="project" value="UniProtKB-UniRule"/>
</dbReference>
<dbReference type="InterPro" id="IPR026591">
    <property type="entry name" value="Sirtuin_cat_small_dom_sf"/>
</dbReference>
<feature type="binding site" evidence="3 4">
    <location>
        <position position="127"/>
    </location>
    <ligand>
        <name>Zn(2+)</name>
        <dbReference type="ChEBI" id="CHEBI:29105"/>
    </ligand>
</feature>
<dbReference type="InterPro" id="IPR026590">
    <property type="entry name" value="Ssirtuin_cat_dom"/>
</dbReference>
<evidence type="ECO:0000259" key="5">
    <source>
        <dbReference type="PROSITE" id="PS50305"/>
    </source>
</evidence>
<evidence type="ECO:0000256" key="4">
    <source>
        <dbReference type="PROSITE-ProRule" id="PRU00236"/>
    </source>
</evidence>
<keyword evidence="2 3" id="KW-0520">NAD</keyword>
<dbReference type="EC" id="2.3.1.286" evidence="3"/>
<comment type="function">
    <text evidence="3">NAD-dependent lysine deacetylase and desuccinylase that specifically removes acetyl and succinyl groups on target proteins. Modulates the activities of several proteins which are inactive in their acylated form.</text>
</comment>
<dbReference type="GO" id="GO:0036054">
    <property type="term" value="F:protein-malonyllysine demalonylase activity"/>
    <property type="evidence" value="ECO:0007669"/>
    <property type="project" value="InterPro"/>
</dbReference>
<reference evidence="6 7" key="1">
    <citation type="journal article" date="2015" name="Microbiome">
        <title>Genomic resolution of linkages in carbon, nitrogen, and sulfur cycling among widespread estuary sediment bacteria.</title>
        <authorList>
            <person name="Baker B.J."/>
            <person name="Lazar C.S."/>
            <person name="Teske A.P."/>
            <person name="Dick G.J."/>
        </authorList>
    </citation>
    <scope>NUCLEOTIDE SEQUENCE [LARGE SCALE GENOMIC DNA]</scope>
    <source>
        <strain evidence="6">DG_78</strain>
    </source>
</reference>
<dbReference type="Pfam" id="PF02146">
    <property type="entry name" value="SIR2"/>
    <property type="match status" value="1"/>
</dbReference>
<dbReference type="InterPro" id="IPR003000">
    <property type="entry name" value="Sirtuin"/>
</dbReference>
<dbReference type="PROSITE" id="PS50305">
    <property type="entry name" value="SIRTUIN"/>
    <property type="match status" value="1"/>
</dbReference>
<evidence type="ECO:0000256" key="3">
    <source>
        <dbReference type="HAMAP-Rule" id="MF_01121"/>
    </source>
</evidence>
<protein>
    <recommendedName>
        <fullName evidence="3">NAD-dependent protein deacylase</fullName>
        <ecNumber evidence="3">2.3.1.286</ecNumber>
    </recommendedName>
    <alternativeName>
        <fullName evidence="3">Regulatory protein SIR2 homolog</fullName>
    </alternativeName>
</protein>
<feature type="binding site" evidence="3">
    <location>
        <begin position="212"/>
        <end position="214"/>
    </location>
    <ligand>
        <name>NAD(+)</name>
        <dbReference type="ChEBI" id="CHEBI:57540"/>
    </ligand>
</feature>
<feature type="binding site" evidence="3 4">
    <location>
        <position position="149"/>
    </location>
    <ligand>
        <name>Zn(2+)</name>
        <dbReference type="ChEBI" id="CHEBI:29105"/>
    </ligand>
</feature>
<comment type="caution">
    <text evidence="6">The sequence shown here is derived from an EMBL/GenBank/DDBJ whole genome shotgun (WGS) entry which is preliminary data.</text>
</comment>
<comment type="catalytic activity">
    <reaction evidence="3">
        <text>N(6)-acetyl-L-lysyl-[protein] + NAD(+) + H2O = 2''-O-acetyl-ADP-D-ribose + nicotinamide + L-lysyl-[protein]</text>
        <dbReference type="Rhea" id="RHEA:43636"/>
        <dbReference type="Rhea" id="RHEA-COMP:9752"/>
        <dbReference type="Rhea" id="RHEA-COMP:10731"/>
        <dbReference type="ChEBI" id="CHEBI:15377"/>
        <dbReference type="ChEBI" id="CHEBI:17154"/>
        <dbReference type="ChEBI" id="CHEBI:29969"/>
        <dbReference type="ChEBI" id="CHEBI:57540"/>
        <dbReference type="ChEBI" id="CHEBI:61930"/>
        <dbReference type="ChEBI" id="CHEBI:83767"/>
        <dbReference type="EC" id="2.3.1.286"/>
    </reaction>
</comment>
<evidence type="ECO:0000256" key="1">
    <source>
        <dbReference type="ARBA" id="ARBA00022679"/>
    </source>
</evidence>
<dbReference type="HAMAP" id="MF_01121">
    <property type="entry name" value="Sirtuin_ClassIII"/>
    <property type="match status" value="1"/>
</dbReference>
<dbReference type="Proteomes" id="UP000051012">
    <property type="component" value="Unassembled WGS sequence"/>
</dbReference>
<keyword evidence="3" id="KW-0963">Cytoplasm</keyword>